<reference evidence="1" key="1">
    <citation type="journal article" date="2020" name="Nature">
        <title>Giant virus diversity and host interactions through global metagenomics.</title>
        <authorList>
            <person name="Schulz F."/>
            <person name="Roux S."/>
            <person name="Paez-Espino D."/>
            <person name="Jungbluth S."/>
            <person name="Walsh D.A."/>
            <person name="Denef V.J."/>
            <person name="McMahon K.D."/>
            <person name="Konstantinidis K.T."/>
            <person name="Eloe-Fadrosh E.A."/>
            <person name="Kyrpides N.C."/>
            <person name="Woyke T."/>
        </authorList>
    </citation>
    <scope>NUCLEOTIDE SEQUENCE</scope>
    <source>
        <strain evidence="1">GVMAG-S-3300013014-136</strain>
    </source>
</reference>
<dbReference type="EMBL" id="MN740966">
    <property type="protein sequence ID" value="QHU20274.1"/>
    <property type="molecule type" value="Genomic_DNA"/>
</dbReference>
<proteinExistence type="predicted"/>
<accession>A0A6C0KUX3</accession>
<name>A0A6C0KUX3_9ZZZZ</name>
<protein>
    <submittedName>
        <fullName evidence="1">Uncharacterized protein</fullName>
    </submittedName>
</protein>
<evidence type="ECO:0000313" key="1">
    <source>
        <dbReference type="EMBL" id="QHU20274.1"/>
    </source>
</evidence>
<dbReference type="AlphaFoldDB" id="A0A6C0KUX3"/>
<sequence length="231" mass="26614">MSSKSCTILLTQVLYLIYYFKAKTVLNKAMSDNTSQEININKGTTSITTQLKELSSLLQSTRTSLDSQSIENDIKNVDVVESLTSSLKDVLYFLKTSLTVMKNAGVDIDFPEEFSGDIVPEDIEFEYEDEDECDEDEGDEDECDEDEGDDTYIVRVDDEIIGYTHSEQDAIDHQAECVDLFLQNYHNTYYYRHERSEDGTSVTYYGIPRNALFRWEQVLFTISYQKIYVLS</sequence>
<organism evidence="1">
    <name type="scientific">viral metagenome</name>
    <dbReference type="NCBI Taxonomy" id="1070528"/>
    <lineage>
        <taxon>unclassified sequences</taxon>
        <taxon>metagenomes</taxon>
        <taxon>organismal metagenomes</taxon>
    </lineage>
</organism>